<feature type="binding site" evidence="8">
    <location>
        <begin position="176"/>
        <end position="183"/>
    </location>
    <ligand>
        <name>NAD(+)</name>
        <dbReference type="ChEBI" id="CHEBI:57540"/>
    </ligand>
</feature>
<keyword evidence="3 8" id="KW-0274">FAD</keyword>
<keyword evidence="6 10" id="KW-0676">Redox-active center</keyword>
<dbReference type="GO" id="GO:0004362">
    <property type="term" value="F:glutathione-disulfide reductase (NADPH) activity"/>
    <property type="evidence" value="ECO:0007669"/>
    <property type="project" value="TreeGrafter"/>
</dbReference>
<dbReference type="EMBL" id="SGWV01000011">
    <property type="protein sequence ID" value="RZS52344.1"/>
    <property type="molecule type" value="Genomic_DNA"/>
</dbReference>
<evidence type="ECO:0000313" key="14">
    <source>
        <dbReference type="Proteomes" id="UP000293433"/>
    </source>
</evidence>
<dbReference type="InterPro" id="IPR004099">
    <property type="entry name" value="Pyr_nucl-diS_OxRdtase_dimer"/>
</dbReference>
<dbReference type="PRINTS" id="PR00368">
    <property type="entry name" value="FADPNR"/>
</dbReference>
<evidence type="ECO:0000256" key="10">
    <source>
        <dbReference type="RuleBase" id="RU003691"/>
    </source>
</evidence>
<dbReference type="GO" id="GO:0050660">
    <property type="term" value="F:flavin adenine dinucleotide binding"/>
    <property type="evidence" value="ECO:0007669"/>
    <property type="project" value="InterPro"/>
</dbReference>
<keyword evidence="5" id="KW-1015">Disulfide bond</keyword>
<dbReference type="GO" id="GO:0045454">
    <property type="term" value="P:cell redox homeostasis"/>
    <property type="evidence" value="ECO:0007669"/>
    <property type="project" value="InterPro"/>
</dbReference>
<dbReference type="Proteomes" id="UP000293433">
    <property type="component" value="Unassembled WGS sequence"/>
</dbReference>
<dbReference type="AlphaFoldDB" id="A0A4Q7LE47"/>
<dbReference type="PANTHER" id="PTHR42737:SF2">
    <property type="entry name" value="GLUTATHIONE REDUCTASE"/>
    <property type="match status" value="1"/>
</dbReference>
<feature type="active site" description="Proton acceptor" evidence="7">
    <location>
        <position position="436"/>
    </location>
</feature>
<evidence type="ECO:0000313" key="13">
    <source>
        <dbReference type="EMBL" id="RZS52344.1"/>
    </source>
</evidence>
<dbReference type="OrthoDB" id="178496at2"/>
<feature type="domain" description="FAD/NAD(P)-binding" evidence="12">
    <location>
        <begin position="9"/>
        <end position="319"/>
    </location>
</feature>
<dbReference type="SUPFAM" id="SSF51905">
    <property type="entry name" value="FAD/NAD(P)-binding domain"/>
    <property type="match status" value="1"/>
</dbReference>
<protein>
    <submittedName>
        <fullName evidence="13">NADPH-glutathione reductase</fullName>
    </submittedName>
</protein>
<evidence type="ECO:0000256" key="2">
    <source>
        <dbReference type="ARBA" id="ARBA00022630"/>
    </source>
</evidence>
<sequence>MTTASHTHDLLVIGAGSGGVAAARRAAAHGARVLIAEADRVGGTCVIRGCVPKKLMMYAAGYAQAFEEARAYGWTDVSGHFDMARWAAAKASEIDRLEAIYRRLLADSGVELALGHARLQGDGRVVIGTREVRAPRVLIATGGAPARDTLPGLAQAMTSDEVLNLRELPASLLVLGGGYIAVEFASILAGLGTAVTLAMRDTLPLRGFDADLRRRLASALSARGITLAGGQAMQAFEHGPDGVALHRADGSVLRAAAALNATGRQPNTAGLSLSEAGVALDSRGAIVVDADSRSTAPGIWAVGDVTQRVNLTPVAIAEGRAFADTEFGGRPMRVDHRQVASAVFTDPPIATVGLSEEAAVRLGPVDIYEADFRPMKTAFAGHEARTYMKLVVDGLDERVLGVHMIGADAPEIVQSLAVALSCGATKRDLDRTVAVHPTAAEEFVLMRTPARRLPHDRTAT</sequence>
<dbReference type="Pfam" id="PF02852">
    <property type="entry name" value="Pyr_redox_dim"/>
    <property type="match status" value="1"/>
</dbReference>
<feature type="binding site" evidence="8">
    <location>
        <position position="263"/>
    </location>
    <ligand>
        <name>NAD(+)</name>
        <dbReference type="ChEBI" id="CHEBI:57540"/>
    </ligand>
</feature>
<organism evidence="13 14">
    <name type="scientific">Sphaerotilus mobilis</name>
    <dbReference type="NCBI Taxonomy" id="47994"/>
    <lineage>
        <taxon>Bacteria</taxon>
        <taxon>Pseudomonadati</taxon>
        <taxon>Pseudomonadota</taxon>
        <taxon>Betaproteobacteria</taxon>
        <taxon>Burkholderiales</taxon>
        <taxon>Sphaerotilaceae</taxon>
        <taxon>Sphaerotilus</taxon>
    </lineage>
</organism>
<dbReference type="InterPro" id="IPR046952">
    <property type="entry name" value="GSHR/TRXR-like"/>
</dbReference>
<comment type="cofactor">
    <cofactor evidence="8">
        <name>FAD</name>
        <dbReference type="ChEBI" id="CHEBI:57692"/>
    </cofactor>
    <text evidence="8">Binds 1 FAD per subunit.</text>
</comment>
<dbReference type="GO" id="GO:0034599">
    <property type="term" value="P:cellular response to oxidative stress"/>
    <property type="evidence" value="ECO:0007669"/>
    <property type="project" value="TreeGrafter"/>
</dbReference>
<name>A0A4Q7LE47_9BURK</name>
<dbReference type="NCBIfam" id="NF004776">
    <property type="entry name" value="PRK06116.1"/>
    <property type="match status" value="1"/>
</dbReference>
<evidence type="ECO:0000256" key="3">
    <source>
        <dbReference type="ARBA" id="ARBA00022827"/>
    </source>
</evidence>
<dbReference type="PANTHER" id="PTHR42737">
    <property type="entry name" value="GLUTATHIONE REDUCTASE"/>
    <property type="match status" value="1"/>
</dbReference>
<evidence type="ECO:0000259" key="12">
    <source>
        <dbReference type="Pfam" id="PF07992"/>
    </source>
</evidence>
<dbReference type="Pfam" id="PF07992">
    <property type="entry name" value="Pyr_redox_2"/>
    <property type="match status" value="1"/>
</dbReference>
<keyword evidence="2 10" id="KW-0285">Flavoprotein</keyword>
<dbReference type="Gene3D" id="3.50.50.60">
    <property type="entry name" value="FAD/NAD(P)-binding domain"/>
    <property type="match status" value="2"/>
</dbReference>
<keyword evidence="8" id="KW-0520">NAD</keyword>
<gene>
    <name evidence="13" type="ORF">EV685_3537</name>
</gene>
<evidence type="ECO:0000256" key="7">
    <source>
        <dbReference type="PIRSR" id="PIRSR000350-2"/>
    </source>
</evidence>
<dbReference type="InterPro" id="IPR023753">
    <property type="entry name" value="FAD/NAD-binding_dom"/>
</dbReference>
<comment type="similarity">
    <text evidence="1 10">Belongs to the class-I pyridine nucleotide-disulfide oxidoreductase family.</text>
</comment>
<keyword evidence="14" id="KW-1185">Reference proteome</keyword>
<keyword evidence="8" id="KW-0547">Nucleotide-binding</keyword>
<dbReference type="PRINTS" id="PR00411">
    <property type="entry name" value="PNDRDTASEI"/>
</dbReference>
<feature type="binding site" evidence="8">
    <location>
        <position position="304"/>
    </location>
    <ligand>
        <name>FAD</name>
        <dbReference type="ChEBI" id="CHEBI:57692"/>
    </ligand>
</feature>
<evidence type="ECO:0000256" key="8">
    <source>
        <dbReference type="PIRSR" id="PIRSR000350-3"/>
    </source>
</evidence>
<feature type="disulfide bond" description="Redox-active" evidence="9">
    <location>
        <begin position="45"/>
        <end position="50"/>
    </location>
</feature>
<evidence type="ECO:0000259" key="11">
    <source>
        <dbReference type="Pfam" id="PF02852"/>
    </source>
</evidence>
<dbReference type="InterPro" id="IPR016156">
    <property type="entry name" value="FAD/NAD-linked_Rdtase_dimer_sf"/>
</dbReference>
<evidence type="ECO:0000256" key="1">
    <source>
        <dbReference type="ARBA" id="ARBA00007532"/>
    </source>
</evidence>
<comment type="caution">
    <text evidence="13">The sequence shown here is derived from an EMBL/GenBank/DDBJ whole genome shotgun (WGS) entry which is preliminary data.</text>
</comment>
<dbReference type="PROSITE" id="PS00076">
    <property type="entry name" value="PYRIDINE_REDOX_1"/>
    <property type="match status" value="1"/>
</dbReference>
<feature type="domain" description="Pyridine nucleotide-disulphide oxidoreductase dimerisation" evidence="11">
    <location>
        <begin position="339"/>
        <end position="446"/>
    </location>
</feature>
<dbReference type="GO" id="GO:0005829">
    <property type="term" value="C:cytosol"/>
    <property type="evidence" value="ECO:0007669"/>
    <property type="project" value="TreeGrafter"/>
</dbReference>
<evidence type="ECO:0000256" key="4">
    <source>
        <dbReference type="ARBA" id="ARBA00023002"/>
    </source>
</evidence>
<dbReference type="SUPFAM" id="SSF55424">
    <property type="entry name" value="FAD/NAD-linked reductases, dimerisation (C-terminal) domain"/>
    <property type="match status" value="1"/>
</dbReference>
<feature type="binding site" evidence="8">
    <location>
        <position position="54"/>
    </location>
    <ligand>
        <name>FAD</name>
        <dbReference type="ChEBI" id="CHEBI:57692"/>
    </ligand>
</feature>
<dbReference type="InterPro" id="IPR036188">
    <property type="entry name" value="FAD/NAD-bd_sf"/>
</dbReference>
<proteinExistence type="inferred from homology"/>
<dbReference type="PIRSF" id="PIRSF000350">
    <property type="entry name" value="Mercury_reductase_MerA"/>
    <property type="match status" value="1"/>
</dbReference>
<dbReference type="InterPro" id="IPR012999">
    <property type="entry name" value="Pyr_OxRdtase_I_AS"/>
</dbReference>
<accession>A0A4Q7LE47</accession>
<dbReference type="RefSeq" id="WP_130483326.1">
    <property type="nucleotide sequence ID" value="NZ_SGWV01000011.1"/>
</dbReference>
<dbReference type="InterPro" id="IPR001100">
    <property type="entry name" value="Pyr_nuc-diS_OxRdtase"/>
</dbReference>
<evidence type="ECO:0000256" key="6">
    <source>
        <dbReference type="ARBA" id="ARBA00023284"/>
    </source>
</evidence>
<dbReference type="Gene3D" id="3.30.390.30">
    <property type="match status" value="1"/>
</dbReference>
<evidence type="ECO:0000256" key="5">
    <source>
        <dbReference type="ARBA" id="ARBA00023157"/>
    </source>
</evidence>
<reference evidence="13 14" key="1">
    <citation type="submission" date="2019-02" db="EMBL/GenBank/DDBJ databases">
        <title>Genomic Encyclopedia of Type Strains, Phase IV (KMG-IV): sequencing the most valuable type-strain genomes for metagenomic binning, comparative biology and taxonomic classification.</title>
        <authorList>
            <person name="Goeker M."/>
        </authorList>
    </citation>
    <scope>NUCLEOTIDE SEQUENCE [LARGE SCALE GENOMIC DNA]</scope>
    <source>
        <strain evidence="13 14">DSM 10617</strain>
    </source>
</reference>
<keyword evidence="4 10" id="KW-0560">Oxidoreductase</keyword>
<dbReference type="GO" id="GO:0006749">
    <property type="term" value="P:glutathione metabolic process"/>
    <property type="evidence" value="ECO:0007669"/>
    <property type="project" value="TreeGrafter"/>
</dbReference>
<evidence type="ECO:0000256" key="9">
    <source>
        <dbReference type="PIRSR" id="PIRSR000350-4"/>
    </source>
</evidence>